<evidence type="ECO:0000256" key="1">
    <source>
        <dbReference type="SAM" id="MobiDB-lite"/>
    </source>
</evidence>
<organism evidence="4 5">
    <name type="scientific">Microthlaspi erraticum</name>
    <dbReference type="NCBI Taxonomy" id="1685480"/>
    <lineage>
        <taxon>Eukaryota</taxon>
        <taxon>Viridiplantae</taxon>
        <taxon>Streptophyta</taxon>
        <taxon>Embryophyta</taxon>
        <taxon>Tracheophyta</taxon>
        <taxon>Spermatophyta</taxon>
        <taxon>Magnoliopsida</taxon>
        <taxon>eudicotyledons</taxon>
        <taxon>Gunneridae</taxon>
        <taxon>Pentapetalae</taxon>
        <taxon>rosids</taxon>
        <taxon>malvids</taxon>
        <taxon>Brassicales</taxon>
        <taxon>Brassicaceae</taxon>
        <taxon>Coluteocarpeae</taxon>
        <taxon>Microthlaspi</taxon>
    </lineage>
</organism>
<comment type="caution">
    <text evidence="4">The sequence shown here is derived from an EMBL/GenBank/DDBJ whole genome shotgun (WGS) entry which is preliminary data.</text>
</comment>
<evidence type="ECO:0000313" key="4">
    <source>
        <dbReference type="EMBL" id="CAA7031860.1"/>
    </source>
</evidence>
<dbReference type="PANTHER" id="PTHR31286">
    <property type="entry name" value="GLYCINE-RICH CELL WALL STRUCTURAL PROTEIN 1.8-LIKE"/>
    <property type="match status" value="1"/>
</dbReference>
<feature type="compositionally biased region" description="Basic and acidic residues" evidence="1">
    <location>
        <begin position="263"/>
        <end position="294"/>
    </location>
</feature>
<keyword evidence="5" id="KW-1185">Reference proteome</keyword>
<sequence length="363" mass="42469">MSQISAGQRREGSSSHVRRRLAVEEEIIKLPDCDLEAVTEQFKLTVIGRMFHREGRSTDALINLLPKPKIWDVEGRVQGINLGNGRFQFNFDQEEDMMKVLAKRPWHFNRWSFSLEKWEPFTSEDFPNSMPFWIQVTGVPVHFWNNPTFNEIGKALGFVMNIDAKRAKVQVSINADLPLQFERKVGFPNGDTGMVKLTYEGLQRHCFTCKLLSHEESTCPDLTEAQREEKKLQRAEQTRQEALAGLLAIPSFPTNPTAVSVPRPREKHSVNPHADDRPRALLPRREYQERDKSPTIHHSPKRTGDLRHELRERRESRGRDVWRRLERDSSDRNYSAKTRYHPYHKSRDVPRYSRDLQRESQHV</sequence>
<dbReference type="InterPro" id="IPR025836">
    <property type="entry name" value="Zn_knuckle_CX2CX4HX4C"/>
</dbReference>
<protein>
    <recommendedName>
        <fullName evidence="6">DUF4283 domain-containing protein</fullName>
    </recommendedName>
</protein>
<dbReference type="Pfam" id="PF14111">
    <property type="entry name" value="DUF4283"/>
    <property type="match status" value="1"/>
</dbReference>
<dbReference type="Pfam" id="PF14392">
    <property type="entry name" value="zf-CCHC_4"/>
    <property type="match status" value="1"/>
</dbReference>
<evidence type="ECO:0008006" key="6">
    <source>
        <dbReference type="Google" id="ProtNLM"/>
    </source>
</evidence>
<feature type="compositionally biased region" description="Basic and acidic residues" evidence="1">
    <location>
        <begin position="302"/>
        <end position="331"/>
    </location>
</feature>
<dbReference type="InterPro" id="IPR025558">
    <property type="entry name" value="DUF4283"/>
</dbReference>
<name>A0A6D2IN89_9BRAS</name>
<feature type="domain" description="Zinc knuckle CX2CX4HX4C" evidence="3">
    <location>
        <begin position="178"/>
        <end position="220"/>
    </location>
</feature>
<proteinExistence type="predicted"/>
<dbReference type="EMBL" id="CACVBM020001113">
    <property type="protein sequence ID" value="CAA7031860.1"/>
    <property type="molecule type" value="Genomic_DNA"/>
</dbReference>
<dbReference type="AlphaFoldDB" id="A0A6D2IN89"/>
<reference evidence="4" key="1">
    <citation type="submission" date="2020-01" db="EMBL/GenBank/DDBJ databases">
        <authorList>
            <person name="Mishra B."/>
        </authorList>
    </citation>
    <scope>NUCLEOTIDE SEQUENCE [LARGE SCALE GENOMIC DNA]</scope>
</reference>
<feature type="compositionally biased region" description="Basic and acidic residues" evidence="1">
    <location>
        <begin position="345"/>
        <end position="363"/>
    </location>
</feature>
<dbReference type="OrthoDB" id="1108329at2759"/>
<accession>A0A6D2IN89</accession>
<gene>
    <name evidence="4" type="ORF">MERR_LOCUS19095</name>
</gene>
<evidence type="ECO:0000313" key="5">
    <source>
        <dbReference type="Proteomes" id="UP000467841"/>
    </source>
</evidence>
<evidence type="ECO:0000259" key="2">
    <source>
        <dbReference type="Pfam" id="PF14111"/>
    </source>
</evidence>
<dbReference type="Proteomes" id="UP000467841">
    <property type="component" value="Unassembled WGS sequence"/>
</dbReference>
<dbReference type="PANTHER" id="PTHR31286:SF132">
    <property type="entry name" value="DUF4283 DOMAIN-CONTAINING PROTEIN"/>
    <property type="match status" value="1"/>
</dbReference>
<feature type="domain" description="DUF4283" evidence="2">
    <location>
        <begin position="39"/>
        <end position="121"/>
    </location>
</feature>
<dbReference type="InterPro" id="IPR040256">
    <property type="entry name" value="At4g02000-like"/>
</dbReference>
<evidence type="ECO:0000259" key="3">
    <source>
        <dbReference type="Pfam" id="PF14392"/>
    </source>
</evidence>
<feature type="region of interest" description="Disordered" evidence="1">
    <location>
        <begin position="245"/>
        <end position="363"/>
    </location>
</feature>